<evidence type="ECO:0000313" key="2">
    <source>
        <dbReference type="Proteomes" id="UP000515152"/>
    </source>
</evidence>
<accession>A0A6P8G0R7</accession>
<feature type="signal peptide" evidence="1">
    <location>
        <begin position="1"/>
        <end position="18"/>
    </location>
</feature>
<organism evidence="2 3">
    <name type="scientific">Clupea harengus</name>
    <name type="common">Atlantic herring</name>
    <dbReference type="NCBI Taxonomy" id="7950"/>
    <lineage>
        <taxon>Eukaryota</taxon>
        <taxon>Metazoa</taxon>
        <taxon>Chordata</taxon>
        <taxon>Craniata</taxon>
        <taxon>Vertebrata</taxon>
        <taxon>Euteleostomi</taxon>
        <taxon>Actinopterygii</taxon>
        <taxon>Neopterygii</taxon>
        <taxon>Teleostei</taxon>
        <taxon>Clupei</taxon>
        <taxon>Clupeiformes</taxon>
        <taxon>Clupeoidei</taxon>
        <taxon>Clupeidae</taxon>
        <taxon>Clupea</taxon>
    </lineage>
</organism>
<name>A0A6P8G0R7_CLUHA</name>
<dbReference type="Proteomes" id="UP000515152">
    <property type="component" value="Chromosome 9"/>
</dbReference>
<dbReference type="Gene3D" id="1.20.120.20">
    <property type="entry name" value="Apolipoprotein"/>
    <property type="match status" value="1"/>
</dbReference>
<evidence type="ECO:0000256" key="1">
    <source>
        <dbReference type="SAM" id="SignalP"/>
    </source>
</evidence>
<keyword evidence="2" id="KW-1185">Reference proteome</keyword>
<dbReference type="SUPFAM" id="SSF58113">
    <property type="entry name" value="Apolipoprotein A-I"/>
    <property type="match status" value="1"/>
</dbReference>
<keyword evidence="1" id="KW-0732">Signal</keyword>
<dbReference type="KEGG" id="char:105901370"/>
<dbReference type="RefSeq" id="XP_031429235.1">
    <property type="nucleotide sequence ID" value="XM_031573375.2"/>
</dbReference>
<dbReference type="AlphaFoldDB" id="A0A6P8G0R7"/>
<protein>
    <submittedName>
        <fullName evidence="3">Apolipoprotein A-I</fullName>
    </submittedName>
</protein>
<feature type="chain" id="PRO_5028229104" evidence="1">
    <location>
        <begin position="19"/>
        <end position="146"/>
    </location>
</feature>
<gene>
    <name evidence="3" type="primary">LOC105901370</name>
</gene>
<sequence>MRFVTCALALLLVASTQTGSIQAHAPWPLEDYRIAAMTLLGTIKDATLTAVSNYGFNTMAISKTLDQIEEHIQVSYAVVSPYFNNFISNAIEATSGLRETLVADVEALFNDLRPRGEELRQVLGKHLHEYHEKLEPVMQEFNPMYN</sequence>
<proteinExistence type="predicted"/>
<reference evidence="3" key="1">
    <citation type="submission" date="2025-08" db="UniProtKB">
        <authorList>
            <consortium name="RefSeq"/>
        </authorList>
    </citation>
    <scope>IDENTIFICATION</scope>
</reference>
<evidence type="ECO:0000313" key="3">
    <source>
        <dbReference type="RefSeq" id="XP_031429235.1"/>
    </source>
</evidence>
<dbReference type="GeneID" id="105901370"/>